<accession>A0ABR4R141</accession>
<keyword evidence="2" id="KW-1185">Reference proteome</keyword>
<reference evidence="1 2" key="1">
    <citation type="submission" date="2014-03" db="EMBL/GenBank/DDBJ databases">
        <title>Genome sequence of Bordetella hinzii.</title>
        <authorList>
            <person name="Register K."/>
            <person name="Harvill E."/>
            <person name="Goodfield L.L."/>
            <person name="Ivanov Y.V."/>
            <person name="Meyer J.A."/>
            <person name="Muse S.J."/>
            <person name="Jacobs N."/>
            <person name="Bendor L."/>
            <person name="Smallridge W.E."/>
            <person name="Brinkac L.M."/>
            <person name="Sanka R."/>
            <person name="Kim M."/>
            <person name="Losada L."/>
        </authorList>
    </citation>
    <scope>NUCLEOTIDE SEQUENCE [LARGE SCALE GENOMIC DNA]</scope>
    <source>
        <strain evidence="1 2">OH87 BAL007II</strain>
    </source>
</reference>
<evidence type="ECO:0000313" key="2">
    <source>
        <dbReference type="Proteomes" id="UP000025748"/>
    </source>
</evidence>
<name>A0ABR4R141_9BORD</name>
<comment type="caution">
    <text evidence="1">The sequence shown here is derived from an EMBL/GenBank/DDBJ whole genome shotgun (WGS) entry which is preliminary data.</text>
</comment>
<dbReference type="EMBL" id="JHEM01000014">
    <property type="protein sequence ID" value="KCB24322.1"/>
    <property type="molecule type" value="Genomic_DNA"/>
</dbReference>
<proteinExistence type="predicted"/>
<organism evidence="1 2">
    <name type="scientific">Bordetella hinzii OH87 BAL007II</name>
    <dbReference type="NCBI Taxonomy" id="1331262"/>
    <lineage>
        <taxon>Bacteria</taxon>
        <taxon>Pseudomonadati</taxon>
        <taxon>Pseudomonadota</taxon>
        <taxon>Betaproteobacteria</taxon>
        <taxon>Burkholderiales</taxon>
        <taxon>Alcaligenaceae</taxon>
        <taxon>Bordetella</taxon>
    </lineage>
</organism>
<protein>
    <submittedName>
        <fullName evidence="1">Uncharacterized protein</fullName>
    </submittedName>
</protein>
<sequence>MQLEAGSGGGYGCHGSGLFLRAGAGAAREKSIGPLAPRQ</sequence>
<gene>
    <name evidence="1" type="ORF">L544_2219</name>
</gene>
<dbReference type="Proteomes" id="UP000025748">
    <property type="component" value="Unassembled WGS sequence"/>
</dbReference>
<evidence type="ECO:0000313" key="1">
    <source>
        <dbReference type="EMBL" id="KCB24322.1"/>
    </source>
</evidence>